<gene>
    <name evidence="3" type="ORF">K470DRAFT_256239</name>
</gene>
<protein>
    <submittedName>
        <fullName evidence="3">Alpha/beta-hydrolase</fullName>
    </submittedName>
</protein>
<evidence type="ECO:0000259" key="2">
    <source>
        <dbReference type="Pfam" id="PF00975"/>
    </source>
</evidence>
<dbReference type="InterPro" id="IPR001031">
    <property type="entry name" value="Thioesterase"/>
</dbReference>
<reference evidence="3" key="1">
    <citation type="journal article" date="2020" name="Stud. Mycol.">
        <title>101 Dothideomycetes genomes: a test case for predicting lifestyles and emergence of pathogens.</title>
        <authorList>
            <person name="Haridas S."/>
            <person name="Albert R."/>
            <person name="Binder M."/>
            <person name="Bloem J."/>
            <person name="Labutti K."/>
            <person name="Salamov A."/>
            <person name="Andreopoulos B."/>
            <person name="Baker S."/>
            <person name="Barry K."/>
            <person name="Bills G."/>
            <person name="Bluhm B."/>
            <person name="Cannon C."/>
            <person name="Castanera R."/>
            <person name="Culley D."/>
            <person name="Daum C."/>
            <person name="Ezra D."/>
            <person name="Gonzalez J."/>
            <person name="Henrissat B."/>
            <person name="Kuo A."/>
            <person name="Liang C."/>
            <person name="Lipzen A."/>
            <person name="Lutzoni F."/>
            <person name="Magnuson J."/>
            <person name="Mondo S."/>
            <person name="Nolan M."/>
            <person name="Ohm R."/>
            <person name="Pangilinan J."/>
            <person name="Park H.-J."/>
            <person name="Ramirez L."/>
            <person name="Alfaro M."/>
            <person name="Sun H."/>
            <person name="Tritt A."/>
            <person name="Yoshinaga Y."/>
            <person name="Zwiers L.-H."/>
            <person name="Turgeon B."/>
            <person name="Goodwin S."/>
            <person name="Spatafora J."/>
            <person name="Crous P."/>
            <person name="Grigoriev I."/>
        </authorList>
    </citation>
    <scope>NUCLEOTIDE SEQUENCE</scope>
    <source>
        <strain evidence="3">CBS 480.64</strain>
    </source>
</reference>
<dbReference type="AlphaFoldDB" id="A0A6A7C3W5"/>
<dbReference type="Gene3D" id="3.40.50.1820">
    <property type="entry name" value="alpha/beta hydrolase"/>
    <property type="match status" value="1"/>
</dbReference>
<dbReference type="GO" id="GO:0016787">
    <property type="term" value="F:hydrolase activity"/>
    <property type="evidence" value="ECO:0007669"/>
    <property type="project" value="UniProtKB-KW"/>
</dbReference>
<dbReference type="OrthoDB" id="329835at2759"/>
<dbReference type="SUPFAM" id="SSF47336">
    <property type="entry name" value="ACP-like"/>
    <property type="match status" value="1"/>
</dbReference>
<name>A0A6A7C3W5_9PEZI</name>
<evidence type="ECO:0000259" key="1">
    <source>
        <dbReference type="Pfam" id="PF00550"/>
    </source>
</evidence>
<dbReference type="InterPro" id="IPR036736">
    <property type="entry name" value="ACP-like_sf"/>
</dbReference>
<dbReference type="EMBL" id="MU005967">
    <property type="protein sequence ID" value="KAF2862276.1"/>
    <property type="molecule type" value="Genomic_DNA"/>
</dbReference>
<dbReference type="Proteomes" id="UP000799421">
    <property type="component" value="Unassembled WGS sequence"/>
</dbReference>
<evidence type="ECO:0000313" key="4">
    <source>
        <dbReference type="Proteomes" id="UP000799421"/>
    </source>
</evidence>
<sequence length="349" mass="38361">MSFNDKVQPALDVIGEALSTDPSDFHDHETWKFHGLGDLLAEATAADLRQQLGLNVSAETFARCPTVGSFRAFLRGEPVDPWEGIPKPKVPLSVVLKGQLDKASTVVFLFPDGSGAGTSYGTLPELGKAVCVVGLNSPFLRQAQQFTCSIEHMARLWLGEVQKLQPNGPYTLGGWSAGGYYAYEAAKLLTASGHKIDRLVLIDSPCRLFYEALPEQVVQQLTEKGLMGASGTKKAPEWLVQHFTSTVGSVDRYMPTPMGVQHVPTHVNMIWVREGLVDNVEQSGLRVDLSVKVTRFLLEPRPELRAEGWEKLVPGATFTYDYMTGNHFQITQPPHSDDLGRILKSLITT</sequence>
<proteinExistence type="predicted"/>
<dbReference type="Pfam" id="PF00975">
    <property type="entry name" value="Thioesterase"/>
    <property type="match status" value="1"/>
</dbReference>
<dbReference type="InterPro" id="IPR009081">
    <property type="entry name" value="PP-bd_ACP"/>
</dbReference>
<dbReference type="InterPro" id="IPR029058">
    <property type="entry name" value="AB_hydrolase_fold"/>
</dbReference>
<dbReference type="Pfam" id="PF00550">
    <property type="entry name" value="PP-binding"/>
    <property type="match status" value="1"/>
</dbReference>
<feature type="domain" description="Thioesterase" evidence="2">
    <location>
        <begin position="107"/>
        <end position="339"/>
    </location>
</feature>
<keyword evidence="3" id="KW-0378">Hydrolase</keyword>
<evidence type="ECO:0000313" key="3">
    <source>
        <dbReference type="EMBL" id="KAF2862276.1"/>
    </source>
</evidence>
<keyword evidence="4" id="KW-1185">Reference proteome</keyword>
<feature type="domain" description="Carrier" evidence="1">
    <location>
        <begin position="12"/>
        <end position="73"/>
    </location>
</feature>
<organism evidence="3 4">
    <name type="scientific">Piedraia hortae CBS 480.64</name>
    <dbReference type="NCBI Taxonomy" id="1314780"/>
    <lineage>
        <taxon>Eukaryota</taxon>
        <taxon>Fungi</taxon>
        <taxon>Dikarya</taxon>
        <taxon>Ascomycota</taxon>
        <taxon>Pezizomycotina</taxon>
        <taxon>Dothideomycetes</taxon>
        <taxon>Dothideomycetidae</taxon>
        <taxon>Capnodiales</taxon>
        <taxon>Piedraiaceae</taxon>
        <taxon>Piedraia</taxon>
    </lineage>
</organism>
<accession>A0A6A7C3W5</accession>
<dbReference type="SUPFAM" id="SSF53474">
    <property type="entry name" value="alpha/beta-Hydrolases"/>
    <property type="match status" value="1"/>
</dbReference>